<dbReference type="EMBL" id="GG745349">
    <property type="protein sequence ID" value="KNE65998.1"/>
    <property type="molecule type" value="Genomic_DNA"/>
</dbReference>
<dbReference type="InterPro" id="IPR036691">
    <property type="entry name" value="Endo/exonu/phosph_ase_sf"/>
</dbReference>
<accession>A0A0L0STY5</accession>
<gene>
    <name evidence="2" type="ORF">AMAG_10277</name>
</gene>
<dbReference type="Proteomes" id="UP000054350">
    <property type="component" value="Unassembled WGS sequence"/>
</dbReference>
<dbReference type="VEuPathDB" id="FungiDB:AMAG_10277"/>
<organism evidence="2 3">
    <name type="scientific">Allomyces macrogynus (strain ATCC 38327)</name>
    <name type="common">Allomyces javanicus var. macrogynus</name>
    <dbReference type="NCBI Taxonomy" id="578462"/>
    <lineage>
        <taxon>Eukaryota</taxon>
        <taxon>Fungi</taxon>
        <taxon>Fungi incertae sedis</taxon>
        <taxon>Blastocladiomycota</taxon>
        <taxon>Blastocladiomycetes</taxon>
        <taxon>Blastocladiales</taxon>
        <taxon>Blastocladiaceae</taxon>
        <taxon>Allomyces</taxon>
    </lineage>
</organism>
<feature type="region of interest" description="Disordered" evidence="1">
    <location>
        <begin position="559"/>
        <end position="596"/>
    </location>
</feature>
<evidence type="ECO:0000256" key="1">
    <source>
        <dbReference type="SAM" id="MobiDB-lite"/>
    </source>
</evidence>
<dbReference type="OrthoDB" id="5541111at2759"/>
<evidence type="ECO:0000313" key="2">
    <source>
        <dbReference type="EMBL" id="KNE65998.1"/>
    </source>
</evidence>
<proteinExistence type="predicted"/>
<evidence type="ECO:0000313" key="3">
    <source>
        <dbReference type="Proteomes" id="UP000054350"/>
    </source>
</evidence>
<reference evidence="2 3" key="1">
    <citation type="submission" date="2009-11" db="EMBL/GenBank/DDBJ databases">
        <title>Annotation of Allomyces macrogynus ATCC 38327.</title>
        <authorList>
            <consortium name="The Broad Institute Genome Sequencing Platform"/>
            <person name="Russ C."/>
            <person name="Cuomo C."/>
            <person name="Burger G."/>
            <person name="Gray M.W."/>
            <person name="Holland P.W.H."/>
            <person name="King N."/>
            <person name="Lang F.B.F."/>
            <person name="Roger A.J."/>
            <person name="Ruiz-Trillo I."/>
            <person name="Young S.K."/>
            <person name="Zeng Q."/>
            <person name="Gargeya S."/>
            <person name="Fitzgerald M."/>
            <person name="Haas B."/>
            <person name="Abouelleil A."/>
            <person name="Alvarado L."/>
            <person name="Arachchi H.M."/>
            <person name="Berlin A."/>
            <person name="Chapman S.B."/>
            <person name="Gearin G."/>
            <person name="Goldberg J."/>
            <person name="Griggs A."/>
            <person name="Gujja S."/>
            <person name="Hansen M."/>
            <person name="Heiman D."/>
            <person name="Howarth C."/>
            <person name="Larimer J."/>
            <person name="Lui A."/>
            <person name="MacDonald P.J.P."/>
            <person name="McCowen C."/>
            <person name="Montmayeur A."/>
            <person name="Murphy C."/>
            <person name="Neiman D."/>
            <person name="Pearson M."/>
            <person name="Priest M."/>
            <person name="Roberts A."/>
            <person name="Saif S."/>
            <person name="Shea T."/>
            <person name="Sisk P."/>
            <person name="Stolte C."/>
            <person name="Sykes S."/>
            <person name="Wortman J."/>
            <person name="Nusbaum C."/>
            <person name="Birren B."/>
        </authorList>
    </citation>
    <scope>NUCLEOTIDE SEQUENCE [LARGE SCALE GENOMIC DNA]</scope>
    <source>
        <strain evidence="2 3">ATCC 38327</strain>
    </source>
</reference>
<name>A0A0L0STY5_ALLM3</name>
<sequence>MLSSVCADDNRHRHLAHKVMNLTHHDLVLVLDHHESGRWSLPPAAFVPAQDAASFCSCNRNGEMTGTAGAYCYRLRAPVRGELVDFYVVFLYSNPLVGSFKAGIKVYRGDEPTHEQLRLDYQSVTSNRTEVLFGTDDSDEGYLAVSIPGSRVVFEVRETHGSPFVTPVSTPLFDTMPFLPHVCRLTGASFGSRPRKLGGSGRGASARKAKLSAGPFYPNVAPYRPGSLYHLKLAYVNLDNVHKAGITKAVAAAASRGVTAVHDRDMLVLSEYPILDHEFVPFRIIDKNVSPCAPGFLFVKILLPQGGAATFILTRLHSVVPLRARPPANLSSPLHYEAASDRFSQFLDIMAYIRRRPTMLEDGLFLMGDLAVTPPEPPEIAPDLLMKPAPLEQEPFPSLPDEPDIPPFCPCRNTTDGDGSFRTLLNLAWRITGAQLALDLFHDASMDAPLSHFMDMVAAVAKDQPPAPDTVAGRDRVMFLAAPTELVHIGANFARRSSHLIAPPPEMLLNPPAPLPTVDTSKFHIDLTVTPPVPSDDAERAVSPAVSTDSGYVEGTLLSAPASPMSPRITMPAPPPLPPRSRSRSRSRVRTEDADEPAKVLRQLEIGLERRVVDVPMVQGKRTVHVAIEFQAVGVQDHSAEYRKRMLRRLG</sequence>
<protein>
    <submittedName>
        <fullName evidence="2">Uncharacterized protein</fullName>
    </submittedName>
</protein>
<dbReference type="AlphaFoldDB" id="A0A0L0STY5"/>
<keyword evidence="3" id="KW-1185">Reference proteome</keyword>
<dbReference type="Gene3D" id="2.60.270.50">
    <property type="match status" value="1"/>
</dbReference>
<dbReference type="Gene3D" id="3.60.10.10">
    <property type="entry name" value="Endonuclease/exonuclease/phosphatase"/>
    <property type="match status" value="1"/>
</dbReference>
<reference evidence="3" key="2">
    <citation type="submission" date="2009-11" db="EMBL/GenBank/DDBJ databases">
        <title>The Genome Sequence of Allomyces macrogynus strain ATCC 38327.</title>
        <authorList>
            <consortium name="The Broad Institute Genome Sequencing Platform"/>
            <person name="Russ C."/>
            <person name="Cuomo C."/>
            <person name="Shea T."/>
            <person name="Young S.K."/>
            <person name="Zeng Q."/>
            <person name="Koehrsen M."/>
            <person name="Haas B."/>
            <person name="Borodovsky M."/>
            <person name="Guigo R."/>
            <person name="Alvarado L."/>
            <person name="Berlin A."/>
            <person name="Borenstein D."/>
            <person name="Chen Z."/>
            <person name="Engels R."/>
            <person name="Freedman E."/>
            <person name="Gellesch M."/>
            <person name="Goldberg J."/>
            <person name="Griggs A."/>
            <person name="Gujja S."/>
            <person name="Heiman D."/>
            <person name="Hepburn T."/>
            <person name="Howarth C."/>
            <person name="Jen D."/>
            <person name="Larson L."/>
            <person name="Lewis B."/>
            <person name="Mehta T."/>
            <person name="Park D."/>
            <person name="Pearson M."/>
            <person name="Roberts A."/>
            <person name="Saif S."/>
            <person name="Shenoy N."/>
            <person name="Sisk P."/>
            <person name="Stolte C."/>
            <person name="Sykes S."/>
            <person name="Walk T."/>
            <person name="White J."/>
            <person name="Yandava C."/>
            <person name="Burger G."/>
            <person name="Gray M.W."/>
            <person name="Holland P.W.H."/>
            <person name="King N."/>
            <person name="Lang F.B.F."/>
            <person name="Roger A.J."/>
            <person name="Ruiz-Trillo I."/>
            <person name="Lander E."/>
            <person name="Nusbaum C."/>
        </authorList>
    </citation>
    <scope>NUCLEOTIDE SEQUENCE [LARGE SCALE GENOMIC DNA]</scope>
    <source>
        <strain evidence="3">ATCC 38327</strain>
    </source>
</reference>